<evidence type="ECO:0000256" key="4">
    <source>
        <dbReference type="ARBA" id="ARBA00023136"/>
    </source>
</evidence>
<keyword evidence="2 5" id="KW-0812">Transmembrane</keyword>
<dbReference type="PANTHER" id="PTHR22911:SF6">
    <property type="entry name" value="SOLUTE CARRIER FAMILY 35 MEMBER G1"/>
    <property type="match status" value="1"/>
</dbReference>
<feature type="transmembrane region" description="Helical" evidence="5">
    <location>
        <begin position="203"/>
        <end position="219"/>
    </location>
</feature>
<dbReference type="KEGG" id="kga:ST1E_0710"/>
<feature type="transmembrane region" description="Helical" evidence="5">
    <location>
        <begin position="115"/>
        <end position="135"/>
    </location>
</feature>
<feature type="domain" description="EamA" evidence="6">
    <location>
        <begin position="4"/>
        <end position="132"/>
    </location>
</feature>
<dbReference type="RefSeq" id="WP_015389568.1">
    <property type="nucleotide sequence ID" value="NC_020284.1"/>
</dbReference>
<dbReference type="STRING" id="1208921.ST1E_0710"/>
<dbReference type="InterPro" id="IPR037185">
    <property type="entry name" value="EmrE-like"/>
</dbReference>
<keyword evidence="8" id="KW-1185">Reference proteome</keyword>
<proteinExistence type="predicted"/>
<evidence type="ECO:0000256" key="2">
    <source>
        <dbReference type="ARBA" id="ARBA00022692"/>
    </source>
</evidence>
<evidence type="ECO:0000259" key="6">
    <source>
        <dbReference type="Pfam" id="PF00892"/>
    </source>
</evidence>
<evidence type="ECO:0000256" key="3">
    <source>
        <dbReference type="ARBA" id="ARBA00022989"/>
    </source>
</evidence>
<gene>
    <name evidence="7" type="ORF">ST1E_0710</name>
</gene>
<dbReference type="GO" id="GO:0016020">
    <property type="term" value="C:membrane"/>
    <property type="evidence" value="ECO:0007669"/>
    <property type="project" value="UniProtKB-SubCell"/>
</dbReference>
<reference evidence="7 8" key="1">
    <citation type="journal article" date="2013" name="Genome Biol. Evol.">
        <title>Genome evolution and phylogenomic analysis of candidatus kinetoplastibacterium, the betaproteobacterial endosymbionts of strigomonas and angomonas.</title>
        <authorList>
            <person name="Alves J.M."/>
            <person name="Serrano M.G."/>
            <person name="Maia da Silva F."/>
            <person name="Voegtly L.J."/>
            <person name="Matveyev A.V."/>
            <person name="Teixeira M.M."/>
            <person name="Camargo E.P."/>
            <person name="Buck G.A."/>
        </authorList>
    </citation>
    <scope>NUCLEOTIDE SEQUENCE [LARGE SCALE GENOMIC DNA]</scope>
    <source>
        <strain evidence="7 8">TCC219</strain>
    </source>
</reference>
<organism evidence="7 8">
    <name type="scientific">Candidatus Kinetoplastidibacterium galati TCC219</name>
    <dbReference type="NCBI Taxonomy" id="1208921"/>
    <lineage>
        <taxon>Bacteria</taxon>
        <taxon>Pseudomonadati</taxon>
        <taxon>Pseudomonadota</taxon>
        <taxon>Betaproteobacteria</taxon>
        <taxon>Candidatus Kinetoplastidibacterium</taxon>
    </lineage>
</organism>
<dbReference type="InterPro" id="IPR000620">
    <property type="entry name" value="EamA_dom"/>
</dbReference>
<feature type="domain" description="EamA" evidence="6">
    <location>
        <begin position="143"/>
        <end position="272"/>
    </location>
</feature>
<evidence type="ECO:0000256" key="1">
    <source>
        <dbReference type="ARBA" id="ARBA00004141"/>
    </source>
</evidence>
<dbReference type="AlphaFoldDB" id="M1L940"/>
<keyword evidence="4 5" id="KW-0472">Membrane</keyword>
<dbReference type="SUPFAM" id="SSF103481">
    <property type="entry name" value="Multidrug resistance efflux transporter EmrE"/>
    <property type="match status" value="2"/>
</dbReference>
<dbReference type="EMBL" id="CP003806">
    <property type="protein sequence ID" value="AGF49083.1"/>
    <property type="molecule type" value="Genomic_DNA"/>
</dbReference>
<dbReference type="PATRIC" id="fig|1208921.3.peg.365"/>
<keyword evidence="3 5" id="KW-1133">Transmembrane helix</keyword>
<feature type="transmembrane region" description="Helical" evidence="5">
    <location>
        <begin position="171"/>
        <end position="191"/>
    </location>
</feature>
<comment type="subcellular location">
    <subcellularLocation>
        <location evidence="1">Membrane</location>
        <topology evidence="1">Multi-pass membrane protein</topology>
    </subcellularLocation>
</comment>
<dbReference type="Pfam" id="PF00892">
    <property type="entry name" value="EamA"/>
    <property type="match status" value="2"/>
</dbReference>
<feature type="transmembrane region" description="Helical" evidence="5">
    <location>
        <begin position="34"/>
        <end position="53"/>
    </location>
</feature>
<dbReference type="Proteomes" id="UP000011658">
    <property type="component" value="Chromosome"/>
</dbReference>
<feature type="transmembrane region" description="Helical" evidence="5">
    <location>
        <begin position="88"/>
        <end position="108"/>
    </location>
</feature>
<feature type="transmembrane region" description="Helical" evidence="5">
    <location>
        <begin position="258"/>
        <end position="278"/>
    </location>
</feature>
<evidence type="ECO:0000256" key="5">
    <source>
        <dbReference type="SAM" id="Phobius"/>
    </source>
</evidence>
<accession>M1L940</accession>
<evidence type="ECO:0000313" key="7">
    <source>
        <dbReference type="EMBL" id="AGF49083.1"/>
    </source>
</evidence>
<dbReference type="HOGENOM" id="CLU_032828_0_1_4"/>
<sequence>MQSLWMLLASVFFSFMGMFIKISSDNGANLSQIMIFRGLPSVILILATAFFFSKRVIPISYGLHARRNLYGVLSLWLSIYSIANLPLALATCLNYTGPLFIAAWIFIYEKDHKNIFQLLAVLLGFIGVIIIISPGKFSDYQLIYIFLGLISGALSALAMMQIKELGKLGELEWRIVLYFSITITISGVLASPIDSWRSINKTSYLYLIGIGISGLFGQLSLTRAFASGSTFLTATLQYTIIIFSNIIAVIFFLERLEIKNIIGMIIIIIASIASGYSLRR</sequence>
<evidence type="ECO:0000313" key="8">
    <source>
        <dbReference type="Proteomes" id="UP000011658"/>
    </source>
</evidence>
<feature type="transmembrane region" description="Helical" evidence="5">
    <location>
        <begin position="231"/>
        <end position="252"/>
    </location>
</feature>
<protein>
    <submittedName>
        <fullName evidence="7">Conserved hypothetical membrane protein</fullName>
    </submittedName>
</protein>
<feature type="transmembrane region" description="Helical" evidence="5">
    <location>
        <begin position="141"/>
        <end position="159"/>
    </location>
</feature>
<dbReference type="eggNOG" id="COG0697">
    <property type="taxonomic scope" value="Bacteria"/>
</dbReference>
<dbReference type="OrthoDB" id="8524934at2"/>
<dbReference type="PANTHER" id="PTHR22911">
    <property type="entry name" value="ACYL-MALONYL CONDENSING ENZYME-RELATED"/>
    <property type="match status" value="1"/>
</dbReference>
<name>M1L940_9PROT</name>